<proteinExistence type="predicted"/>
<reference evidence="1" key="2">
    <citation type="journal article" date="2022" name="New Phytol.">
        <title>Evolutionary transition to the ectomycorrhizal habit in the genomes of a hyperdiverse lineage of mushroom-forming fungi.</title>
        <authorList>
            <person name="Looney B."/>
            <person name="Miyauchi S."/>
            <person name="Morin E."/>
            <person name="Drula E."/>
            <person name="Courty P.E."/>
            <person name="Kohler A."/>
            <person name="Kuo A."/>
            <person name="LaButti K."/>
            <person name="Pangilinan J."/>
            <person name="Lipzen A."/>
            <person name="Riley R."/>
            <person name="Andreopoulos W."/>
            <person name="He G."/>
            <person name="Johnson J."/>
            <person name="Nolan M."/>
            <person name="Tritt A."/>
            <person name="Barry K.W."/>
            <person name="Grigoriev I.V."/>
            <person name="Nagy L.G."/>
            <person name="Hibbett D."/>
            <person name="Henrissat B."/>
            <person name="Matheny P.B."/>
            <person name="Labbe J."/>
            <person name="Martin F.M."/>
        </authorList>
    </citation>
    <scope>NUCLEOTIDE SEQUENCE</scope>
    <source>
        <strain evidence="1">FP105234-sp</strain>
    </source>
</reference>
<organism evidence="1 2">
    <name type="scientific">Auriscalpium vulgare</name>
    <dbReference type="NCBI Taxonomy" id="40419"/>
    <lineage>
        <taxon>Eukaryota</taxon>
        <taxon>Fungi</taxon>
        <taxon>Dikarya</taxon>
        <taxon>Basidiomycota</taxon>
        <taxon>Agaricomycotina</taxon>
        <taxon>Agaricomycetes</taxon>
        <taxon>Russulales</taxon>
        <taxon>Auriscalpiaceae</taxon>
        <taxon>Auriscalpium</taxon>
    </lineage>
</organism>
<dbReference type="Proteomes" id="UP000814033">
    <property type="component" value="Unassembled WGS sequence"/>
</dbReference>
<dbReference type="EMBL" id="MU275947">
    <property type="protein sequence ID" value="KAI0045588.1"/>
    <property type="molecule type" value="Genomic_DNA"/>
</dbReference>
<evidence type="ECO:0000313" key="1">
    <source>
        <dbReference type="EMBL" id="KAI0045588.1"/>
    </source>
</evidence>
<gene>
    <name evidence="1" type="ORF">FA95DRAFT_1607563</name>
</gene>
<comment type="caution">
    <text evidence="1">The sequence shown here is derived from an EMBL/GenBank/DDBJ whole genome shotgun (WGS) entry which is preliminary data.</text>
</comment>
<evidence type="ECO:0000313" key="2">
    <source>
        <dbReference type="Proteomes" id="UP000814033"/>
    </source>
</evidence>
<sequence length="151" mass="16746">MDYWEVRPARISDALSPPKAESHEDAAAFPSSFPSLPVRPASPTIRLDRPLARTLPPSPWPTACRFVHIVKCFRRFICLEGVWTAMSENLAVSSRSKPAVVVQDLHLSIAAAIFVKRPRLNTPSYPLVAAKHLRRSKRDTNCAGIDGVMFA</sequence>
<keyword evidence="2" id="KW-1185">Reference proteome</keyword>
<protein>
    <submittedName>
        <fullName evidence="1">Uncharacterized protein</fullName>
    </submittedName>
</protein>
<name>A0ACB8RNA4_9AGAM</name>
<accession>A0ACB8RNA4</accession>
<reference evidence="1" key="1">
    <citation type="submission" date="2021-02" db="EMBL/GenBank/DDBJ databases">
        <authorList>
            <consortium name="DOE Joint Genome Institute"/>
            <person name="Ahrendt S."/>
            <person name="Looney B.P."/>
            <person name="Miyauchi S."/>
            <person name="Morin E."/>
            <person name="Drula E."/>
            <person name="Courty P.E."/>
            <person name="Chicoki N."/>
            <person name="Fauchery L."/>
            <person name="Kohler A."/>
            <person name="Kuo A."/>
            <person name="Labutti K."/>
            <person name="Pangilinan J."/>
            <person name="Lipzen A."/>
            <person name="Riley R."/>
            <person name="Andreopoulos W."/>
            <person name="He G."/>
            <person name="Johnson J."/>
            <person name="Barry K.W."/>
            <person name="Grigoriev I.V."/>
            <person name="Nagy L."/>
            <person name="Hibbett D."/>
            <person name="Henrissat B."/>
            <person name="Matheny P.B."/>
            <person name="Labbe J."/>
            <person name="Martin F."/>
        </authorList>
    </citation>
    <scope>NUCLEOTIDE SEQUENCE</scope>
    <source>
        <strain evidence="1">FP105234-sp</strain>
    </source>
</reference>